<sequence length="277" mass="30761">MISANSPKLASELNLDAPSCLASQEFPSCPVGSECMLRVDLVLKSSGGKLIGAHRTNMEHFSDGFPTCDSVTSTSEPVPLTEDGDTLTLLLKFMHKHKYPGLTPMDAPSVFALAEAAEKYMVYSAMASSHAYIEHNCKEHPVLSLCYAVKFDYLAIADAVSHLTLLVSIEEIQRFFDTARVYLSVANSILDRYSTGTKVKEHDCPFWDRYLKATAAKIPSTPTETLKCIANEGIEGVLDDEHVQILKSCDTCRNRETEWRADTRKRIFQAPKFSELL</sequence>
<comment type="caution">
    <text evidence="1">The sequence shown here is derived from an EMBL/GenBank/DDBJ whole genome shotgun (WGS) entry which is preliminary data.</text>
</comment>
<proteinExistence type="predicted"/>
<reference evidence="1 2" key="1">
    <citation type="journal article" date="2020" name="ISME J.">
        <title>Uncovering the hidden diversity of litter-decomposition mechanisms in mushroom-forming fungi.</title>
        <authorList>
            <person name="Floudas D."/>
            <person name="Bentzer J."/>
            <person name="Ahren D."/>
            <person name="Johansson T."/>
            <person name="Persson P."/>
            <person name="Tunlid A."/>
        </authorList>
    </citation>
    <scope>NUCLEOTIDE SEQUENCE [LARGE SCALE GENOMIC DNA]</scope>
    <source>
        <strain evidence="1 2">CBS 175.51</strain>
    </source>
</reference>
<accession>A0A8H5AUU0</accession>
<protein>
    <recommendedName>
        <fullName evidence="3">BTB domain-containing protein</fullName>
    </recommendedName>
</protein>
<keyword evidence="2" id="KW-1185">Reference proteome</keyword>
<gene>
    <name evidence="1" type="ORF">D9611_012580</name>
</gene>
<evidence type="ECO:0008006" key="3">
    <source>
        <dbReference type="Google" id="ProtNLM"/>
    </source>
</evidence>
<evidence type="ECO:0000313" key="2">
    <source>
        <dbReference type="Proteomes" id="UP000541558"/>
    </source>
</evidence>
<name>A0A8H5AUU0_9AGAR</name>
<dbReference type="Proteomes" id="UP000541558">
    <property type="component" value="Unassembled WGS sequence"/>
</dbReference>
<evidence type="ECO:0000313" key="1">
    <source>
        <dbReference type="EMBL" id="KAF5311310.1"/>
    </source>
</evidence>
<dbReference type="OrthoDB" id="3057577at2759"/>
<dbReference type="AlphaFoldDB" id="A0A8H5AUU0"/>
<organism evidence="1 2">
    <name type="scientific">Ephemerocybe angulata</name>
    <dbReference type="NCBI Taxonomy" id="980116"/>
    <lineage>
        <taxon>Eukaryota</taxon>
        <taxon>Fungi</taxon>
        <taxon>Dikarya</taxon>
        <taxon>Basidiomycota</taxon>
        <taxon>Agaricomycotina</taxon>
        <taxon>Agaricomycetes</taxon>
        <taxon>Agaricomycetidae</taxon>
        <taxon>Agaricales</taxon>
        <taxon>Agaricineae</taxon>
        <taxon>Psathyrellaceae</taxon>
        <taxon>Ephemerocybe</taxon>
    </lineage>
</organism>
<dbReference type="EMBL" id="JAACJK010000227">
    <property type="protein sequence ID" value="KAF5311310.1"/>
    <property type="molecule type" value="Genomic_DNA"/>
</dbReference>